<dbReference type="InterPro" id="IPR025258">
    <property type="entry name" value="RH_dom"/>
</dbReference>
<gene>
    <name evidence="6" type="primary">LOC107773006</name>
</gene>
<keyword evidence="1" id="KW-0479">Metal-binding</keyword>
<dbReference type="OrthoDB" id="1918044at2759"/>
<keyword evidence="3" id="KW-0863">Zinc-finger</keyword>
<dbReference type="STRING" id="4097.A0A1S3Y7N9"/>
<reference evidence="6" key="1">
    <citation type="submission" date="2025-08" db="UniProtKB">
        <authorList>
            <consortium name="RefSeq"/>
        </authorList>
    </citation>
    <scope>IDENTIFICATION</scope>
</reference>
<keyword evidence="2" id="KW-0677">Repeat</keyword>
<evidence type="ECO:0000256" key="4">
    <source>
        <dbReference type="ARBA" id="ARBA00022833"/>
    </source>
</evidence>
<dbReference type="PANTHER" id="PTHR12326">
    <property type="entry name" value="PLECKSTRIN HOMOLOGY DOMAIN CONTAINING PROTEIN"/>
    <property type="match status" value="1"/>
</dbReference>
<organism evidence="6">
    <name type="scientific">Nicotiana tabacum</name>
    <name type="common">Common tobacco</name>
    <dbReference type="NCBI Taxonomy" id="4097"/>
    <lineage>
        <taxon>Eukaryota</taxon>
        <taxon>Viridiplantae</taxon>
        <taxon>Streptophyta</taxon>
        <taxon>Embryophyta</taxon>
        <taxon>Tracheophyta</taxon>
        <taxon>Spermatophyta</taxon>
        <taxon>Magnoliopsida</taxon>
        <taxon>eudicotyledons</taxon>
        <taxon>Gunneridae</taxon>
        <taxon>Pentapetalae</taxon>
        <taxon>asterids</taxon>
        <taxon>lamiids</taxon>
        <taxon>Solanales</taxon>
        <taxon>Solanaceae</taxon>
        <taxon>Nicotianoideae</taxon>
        <taxon>Nicotianeae</taxon>
        <taxon>Nicotiana</taxon>
    </lineage>
</organism>
<evidence type="ECO:0000256" key="1">
    <source>
        <dbReference type="ARBA" id="ARBA00022723"/>
    </source>
</evidence>
<dbReference type="PANTHER" id="PTHR12326:SF3">
    <property type="entry name" value="DIFFERENTIALLY EXPRESSED IN FDCP 8 HOMOLOG"/>
    <property type="match status" value="1"/>
</dbReference>
<dbReference type="GO" id="GO:0008270">
    <property type="term" value="F:zinc ion binding"/>
    <property type="evidence" value="ECO:0007669"/>
    <property type="project" value="UniProtKB-KW"/>
</dbReference>
<dbReference type="RefSeq" id="XP_016447944.1">
    <property type="nucleotide sequence ID" value="XM_016592458.1"/>
</dbReference>
<accession>A0A1S3Y7N9</accession>
<evidence type="ECO:0000256" key="3">
    <source>
        <dbReference type="ARBA" id="ARBA00022771"/>
    </source>
</evidence>
<protein>
    <submittedName>
        <fullName evidence="6">Uncharacterized protein KIAA0226-like</fullName>
    </submittedName>
</protein>
<dbReference type="InterPro" id="IPR051366">
    <property type="entry name" value="DEF8"/>
</dbReference>
<dbReference type="Pfam" id="PF13901">
    <property type="entry name" value="RH_dom"/>
    <property type="match status" value="1"/>
</dbReference>
<name>A0A1S3Y7N9_TOBAC</name>
<dbReference type="KEGG" id="nta:107773006"/>
<sequence>MVDTILRKILEHITDQCLICYDVGIPCTARQDCDDPSSLIFPFQEGEIERCKSCDSVFHKHCFKRISSCPCGTRLKTKQEGNSTKGSQNMGNWGILSLDLLGKRADLSKGLVTGLLGKVRSLKSSRNEEEHEDNNTVILMDSLPMTTL</sequence>
<keyword evidence="4" id="KW-0862">Zinc</keyword>
<feature type="domain" description="Rubicon Homology" evidence="5">
    <location>
        <begin position="4"/>
        <end position="78"/>
    </location>
</feature>
<dbReference type="AlphaFoldDB" id="A0A1S3Y7N9"/>
<dbReference type="SMR" id="A0A1S3Y7N9"/>
<evidence type="ECO:0000313" key="6">
    <source>
        <dbReference type="RefSeq" id="XP_016447944.1"/>
    </source>
</evidence>
<evidence type="ECO:0000259" key="5">
    <source>
        <dbReference type="SMART" id="SM01175"/>
    </source>
</evidence>
<proteinExistence type="predicted"/>
<dbReference type="SMART" id="SM01175">
    <property type="entry name" value="DUF4206"/>
    <property type="match status" value="1"/>
</dbReference>
<dbReference type="PaxDb" id="4097-A0A1S3Y7N9"/>
<evidence type="ECO:0000256" key="2">
    <source>
        <dbReference type="ARBA" id="ARBA00022737"/>
    </source>
</evidence>